<dbReference type="GeneID" id="36400994"/>
<dbReference type="Proteomes" id="UP000054928">
    <property type="component" value="Unassembled WGS sequence"/>
</dbReference>
<organism evidence="1 2">
    <name type="scientific">Plasmopara halstedii</name>
    <name type="common">Downy mildew of sunflower</name>
    <dbReference type="NCBI Taxonomy" id="4781"/>
    <lineage>
        <taxon>Eukaryota</taxon>
        <taxon>Sar</taxon>
        <taxon>Stramenopiles</taxon>
        <taxon>Oomycota</taxon>
        <taxon>Peronosporomycetes</taxon>
        <taxon>Peronosporales</taxon>
        <taxon>Peronosporaceae</taxon>
        <taxon>Plasmopara</taxon>
    </lineage>
</organism>
<accession>A0A0N7L475</accession>
<proteinExistence type="predicted"/>
<keyword evidence="2" id="KW-1185">Reference proteome</keyword>
<protein>
    <submittedName>
        <fullName evidence="1">Uncharacterized protein</fullName>
    </submittedName>
</protein>
<dbReference type="AlphaFoldDB" id="A0A0N7L475"/>
<dbReference type="EMBL" id="CCYD01000291">
    <property type="protein sequence ID" value="CEG37891.1"/>
    <property type="molecule type" value="Genomic_DNA"/>
</dbReference>
<sequence>MSDGWGEASFSPSTRISGHRFQYFSRHSGPIQTILKGTGSASAREALLYTRSVLNLSNSRACKYLRLQSEGSAT</sequence>
<evidence type="ECO:0000313" key="2">
    <source>
        <dbReference type="Proteomes" id="UP000054928"/>
    </source>
</evidence>
<dbReference type="RefSeq" id="XP_024574260.1">
    <property type="nucleotide sequence ID" value="XM_024723266.1"/>
</dbReference>
<evidence type="ECO:0000313" key="1">
    <source>
        <dbReference type="EMBL" id="CEG37891.1"/>
    </source>
</evidence>
<name>A0A0N7L475_PLAHL</name>
<reference evidence="2" key="1">
    <citation type="submission" date="2014-09" db="EMBL/GenBank/DDBJ databases">
        <authorList>
            <person name="Sharma Rahul"/>
            <person name="Thines Marco"/>
        </authorList>
    </citation>
    <scope>NUCLEOTIDE SEQUENCE [LARGE SCALE GENOMIC DNA]</scope>
</reference>